<keyword evidence="2" id="KW-0813">Transport</keyword>
<feature type="compositionally biased region" description="Basic and acidic residues" evidence="8">
    <location>
        <begin position="63"/>
        <end position="82"/>
    </location>
</feature>
<accession>A0A857DF95</accession>
<organism evidence="9 10">
    <name type="scientific">Dehalobacter restrictus</name>
    <dbReference type="NCBI Taxonomy" id="55583"/>
    <lineage>
        <taxon>Bacteria</taxon>
        <taxon>Bacillati</taxon>
        <taxon>Bacillota</taxon>
        <taxon>Clostridia</taxon>
        <taxon>Eubacteriales</taxon>
        <taxon>Desulfitobacteriaceae</taxon>
        <taxon>Dehalobacter</taxon>
    </lineage>
</organism>
<proteinExistence type="predicted"/>
<keyword evidence="5" id="KW-1133">Transmembrane helix</keyword>
<evidence type="ECO:0000256" key="1">
    <source>
        <dbReference type="ARBA" id="ARBA00004167"/>
    </source>
</evidence>
<evidence type="ECO:0000256" key="5">
    <source>
        <dbReference type="ARBA" id="ARBA00022989"/>
    </source>
</evidence>
<dbReference type="GO" id="GO:0016020">
    <property type="term" value="C:membrane"/>
    <property type="evidence" value="ECO:0007669"/>
    <property type="project" value="UniProtKB-SubCell"/>
</dbReference>
<dbReference type="Gene3D" id="1.20.5.3310">
    <property type="match status" value="1"/>
</dbReference>
<dbReference type="Proteomes" id="UP000430508">
    <property type="component" value="Chromosome"/>
</dbReference>
<keyword evidence="4" id="KW-0653">Protein transport</keyword>
<keyword evidence="6" id="KW-0811">Translocation</keyword>
<dbReference type="Pfam" id="PF02416">
    <property type="entry name" value="TatA_B_E"/>
    <property type="match status" value="1"/>
</dbReference>
<evidence type="ECO:0000256" key="4">
    <source>
        <dbReference type="ARBA" id="ARBA00022927"/>
    </source>
</evidence>
<feature type="region of interest" description="Disordered" evidence="8">
    <location>
        <begin position="63"/>
        <end position="114"/>
    </location>
</feature>
<evidence type="ECO:0000313" key="10">
    <source>
        <dbReference type="Proteomes" id="UP000430508"/>
    </source>
</evidence>
<keyword evidence="7" id="KW-0472">Membrane</keyword>
<dbReference type="AlphaFoldDB" id="A0A857DF95"/>
<sequence length="114" mass="12776">MGLTEIALILFVALILFGPDDLPVIAKTIGKLVRQGRKMMNELTREFSNTISMQSDTIMDSLKDTSPKEKVSQEEPKQKEDTNVLQNNDEEAEKKAEDNGVAVKHDETNEVDPM</sequence>
<reference evidence="9 10" key="1">
    <citation type="submission" date="2019-12" db="EMBL/GenBank/DDBJ databases">
        <title>Sequence classification of anaerobic respiratory reductive dehalogenases: First we see many, then we see few.</title>
        <authorList>
            <person name="Molenda O."/>
            <person name="Puentes Jacome L.A."/>
            <person name="Cao X."/>
            <person name="Nesbo C.L."/>
            <person name="Tang S."/>
            <person name="Morson N."/>
            <person name="Patron J."/>
            <person name="Lomheim L."/>
            <person name="Wishart D.S."/>
            <person name="Edwards E.A."/>
        </authorList>
    </citation>
    <scope>NUCLEOTIDE SEQUENCE [LARGE SCALE GENOMIC DNA]</scope>
    <source>
        <strain evidence="9 10">12DCA</strain>
    </source>
</reference>
<feature type="compositionally biased region" description="Basic and acidic residues" evidence="8">
    <location>
        <begin position="92"/>
        <end position="108"/>
    </location>
</feature>
<dbReference type="PANTHER" id="PTHR33162">
    <property type="entry name" value="SEC-INDEPENDENT PROTEIN TRANSLOCASE PROTEIN TATA, CHLOROPLASTIC"/>
    <property type="match status" value="1"/>
</dbReference>
<evidence type="ECO:0000256" key="3">
    <source>
        <dbReference type="ARBA" id="ARBA00022692"/>
    </source>
</evidence>
<evidence type="ECO:0000313" key="9">
    <source>
        <dbReference type="EMBL" id="QGZ99953.1"/>
    </source>
</evidence>
<dbReference type="RefSeq" id="WP_019225057.1">
    <property type="nucleotide sequence ID" value="NZ_CP046996.1"/>
</dbReference>
<name>A0A857DF95_9FIRM</name>
<comment type="subcellular location">
    <subcellularLocation>
        <location evidence="1">Membrane</location>
        <topology evidence="1">Single-pass membrane protein</topology>
    </subcellularLocation>
</comment>
<evidence type="ECO:0000256" key="8">
    <source>
        <dbReference type="SAM" id="MobiDB-lite"/>
    </source>
</evidence>
<evidence type="ECO:0000256" key="2">
    <source>
        <dbReference type="ARBA" id="ARBA00022448"/>
    </source>
</evidence>
<gene>
    <name evidence="9" type="ORF">GQ588_04475</name>
</gene>
<evidence type="ECO:0000256" key="7">
    <source>
        <dbReference type="ARBA" id="ARBA00023136"/>
    </source>
</evidence>
<dbReference type="EMBL" id="CP046996">
    <property type="protein sequence ID" value="QGZ99953.1"/>
    <property type="molecule type" value="Genomic_DNA"/>
</dbReference>
<keyword evidence="3" id="KW-0812">Transmembrane</keyword>
<dbReference type="GO" id="GO:0015031">
    <property type="term" value="P:protein transport"/>
    <property type="evidence" value="ECO:0007669"/>
    <property type="project" value="UniProtKB-KW"/>
</dbReference>
<evidence type="ECO:0000256" key="6">
    <source>
        <dbReference type="ARBA" id="ARBA00023010"/>
    </source>
</evidence>
<protein>
    <submittedName>
        <fullName evidence="9">Twin-arginine translocation protein</fullName>
    </submittedName>
</protein>
<dbReference type="InterPro" id="IPR003369">
    <property type="entry name" value="TatA/B/E"/>
</dbReference>
<dbReference type="PANTHER" id="PTHR33162:SF1">
    <property type="entry name" value="SEC-INDEPENDENT PROTEIN TRANSLOCASE PROTEIN TATA, CHLOROPLASTIC"/>
    <property type="match status" value="1"/>
</dbReference>